<evidence type="ECO:0000256" key="3">
    <source>
        <dbReference type="ARBA" id="ARBA00022448"/>
    </source>
</evidence>
<feature type="transmembrane region" description="Helical" evidence="16">
    <location>
        <begin position="1239"/>
        <end position="1262"/>
    </location>
</feature>
<feature type="transmembrane region" description="Helical" evidence="16">
    <location>
        <begin position="355"/>
        <end position="376"/>
    </location>
</feature>
<dbReference type="PROSITE" id="PS50156">
    <property type="entry name" value="SSD"/>
    <property type="match status" value="1"/>
</dbReference>
<feature type="signal peptide" evidence="17">
    <location>
        <begin position="1"/>
        <end position="23"/>
    </location>
</feature>
<feature type="domain" description="SSD" evidence="18">
    <location>
        <begin position="630"/>
        <end position="795"/>
    </location>
</feature>
<comment type="similarity">
    <text evidence="2">Belongs to the patched family.</text>
</comment>
<accession>A0A8W8MR54</accession>
<feature type="transmembrane region" description="Helical" evidence="16">
    <location>
        <begin position="842"/>
        <end position="862"/>
    </location>
</feature>
<keyword evidence="7 16" id="KW-1133">Transmembrane helix</keyword>
<feature type="transmembrane region" description="Helical" evidence="16">
    <location>
        <begin position="1201"/>
        <end position="1227"/>
    </location>
</feature>
<dbReference type="Pfam" id="PF12349">
    <property type="entry name" value="Sterol-sensing"/>
    <property type="match status" value="1"/>
</dbReference>
<evidence type="ECO:0000256" key="16">
    <source>
        <dbReference type="SAM" id="Phobius"/>
    </source>
</evidence>
<feature type="transmembrane region" description="Helical" evidence="16">
    <location>
        <begin position="631"/>
        <end position="653"/>
    </location>
</feature>
<name>A0A8W8MR54_MAGGI</name>
<evidence type="ECO:0000256" key="6">
    <source>
        <dbReference type="ARBA" id="ARBA00022729"/>
    </source>
</evidence>
<evidence type="ECO:0000256" key="7">
    <source>
        <dbReference type="ARBA" id="ARBA00022989"/>
    </source>
</evidence>
<dbReference type="InterPro" id="IPR004765">
    <property type="entry name" value="NPC1-like"/>
</dbReference>
<evidence type="ECO:0000256" key="2">
    <source>
        <dbReference type="ARBA" id="ARBA00005585"/>
    </source>
</evidence>
<evidence type="ECO:0000256" key="1">
    <source>
        <dbReference type="ARBA" id="ARBA00004127"/>
    </source>
</evidence>
<feature type="transmembrane region" description="Helical" evidence="16">
    <location>
        <begin position="665"/>
        <end position="685"/>
    </location>
</feature>
<dbReference type="OrthoDB" id="6510177at2759"/>
<organism evidence="19 20">
    <name type="scientific">Magallana gigas</name>
    <name type="common">Pacific oyster</name>
    <name type="synonym">Crassostrea gigas</name>
    <dbReference type="NCBI Taxonomy" id="29159"/>
    <lineage>
        <taxon>Eukaryota</taxon>
        <taxon>Metazoa</taxon>
        <taxon>Spiralia</taxon>
        <taxon>Lophotrochozoa</taxon>
        <taxon>Mollusca</taxon>
        <taxon>Bivalvia</taxon>
        <taxon>Autobranchia</taxon>
        <taxon>Pteriomorphia</taxon>
        <taxon>Ostreida</taxon>
        <taxon>Ostreoidea</taxon>
        <taxon>Ostreidae</taxon>
        <taxon>Magallana</taxon>
    </lineage>
</organism>
<reference evidence="19" key="1">
    <citation type="submission" date="2022-08" db="UniProtKB">
        <authorList>
            <consortium name="EnsemblMetazoa"/>
        </authorList>
    </citation>
    <scope>IDENTIFICATION</scope>
    <source>
        <strain evidence="19">05x7-T-G4-1.051#20</strain>
    </source>
</reference>
<dbReference type="InterPro" id="IPR032190">
    <property type="entry name" value="NPC1_N"/>
</dbReference>
<dbReference type="FunFam" id="1.20.1640.10:FF:000010">
    <property type="entry name" value="NPC intracellular cholesterol transporter 1"/>
    <property type="match status" value="1"/>
</dbReference>
<evidence type="ECO:0000256" key="9">
    <source>
        <dbReference type="ARBA" id="ARBA00023098"/>
    </source>
</evidence>
<dbReference type="GO" id="GO:0012505">
    <property type="term" value="C:endomembrane system"/>
    <property type="evidence" value="ECO:0007669"/>
    <property type="project" value="UniProtKB-SubCell"/>
</dbReference>
<protein>
    <recommendedName>
        <fullName evidence="18">SSD domain-containing protein</fullName>
    </recommendedName>
</protein>
<keyword evidence="11" id="KW-1015">Disulfide bond</keyword>
<keyword evidence="10 16" id="KW-0472">Membrane</keyword>
<dbReference type="Pfam" id="PF16414">
    <property type="entry name" value="NPC1_N"/>
    <property type="match status" value="1"/>
</dbReference>
<evidence type="ECO:0000256" key="12">
    <source>
        <dbReference type="ARBA" id="ARBA00023166"/>
    </source>
</evidence>
<dbReference type="FunFam" id="1.20.1640.10:FF:000008">
    <property type="entry name" value="NPC intracellular cholesterol transporter 1"/>
    <property type="match status" value="1"/>
</dbReference>
<keyword evidence="5 16" id="KW-0812">Transmembrane</keyword>
<dbReference type="OMA" id="LYKFFRS"/>
<dbReference type="InterPro" id="IPR053958">
    <property type="entry name" value="HMGCR/SNAP/NPC1-like_SSD"/>
</dbReference>
<dbReference type="Pfam" id="PF22314">
    <property type="entry name" value="NPC1_MLD"/>
    <property type="match status" value="1"/>
</dbReference>
<keyword evidence="14" id="KW-0753">Steroid metabolism</keyword>
<keyword evidence="20" id="KW-1185">Reference proteome</keyword>
<feature type="transmembrane region" description="Helical" evidence="16">
    <location>
        <begin position="271"/>
        <end position="296"/>
    </location>
</feature>
<sequence length="1315" mass="146754">MIDRMKDFLFVAIFILCLRGTFTQTTGRCSMYGECQEGPTGNLNCVYDGPPKPMNESEGLEILRTYCPNIVTSDQPLTCCDLAQLRSFKKNMGVPQQLLLRCPSCYYNFLYLFCYFTCDPMQADFLKVSMKLPNIANPSDSREVVFSVDYHVSETYAYGMYNSCKDVQMPSTNAKALDIICGKPAADCSVQDWLNYMGSTSNGQTPFTINYHIDNTSTVDIHPMNHSVTPCDQKYGNLSACSCQDCQATCAPLPPPPSPREPCTVLGMDCWFFAMLITFIAFCVVFLSFIIVSMFFNRNRPAKTENKWSQDKKYKDSSSLEGKHRGTVLQRGGLWIETSLEMVFRRWGTFCAKNPVKIIVAGLVLGAVFSVGIVMFEVTTSPVKLWSAENSRARQEKNYFDSHFGPFYRTQQLIITRPENASGVRHEVPGINYGIYRNYTSIFDKSFLHKVLDLQLTIQNLEADHKGSKVALEDICFQPLAPDNTDCTIQSILEYWQNNHTRLDKIKYDDYSGFYVEGDYLDHFSDCARAPASVSDQHHMDLSCLGASGQPIFPWISLGGFTGEKYNESTALVITFVVNNHVDEKQNEKARAWELEFLRFMKNFSDPDMIIAYSAERSIEDEIQRESASDVWTIVISYIVMFGYISITLGQFGRCSRCVVSSKTSLGLCGVCIVLLSVSSSLGLFSYCGIAATLIIIEVVPFLVLAVGVDNIFILVQAFQRDEGHPDEELEDRIGRLLGKVGPSMLLASCSESLAFFLGALTDMPAVRVFSLYSAMAVLLDFLFQVTVFVAIMTLDAKREESNRLDICCCVKLEKSKKNEASEGILFKIFKNFYSEALLSKFVRPVVMVLFVGYLCFSASQIHKIEIGLDQKLSMPDDSYVLNYFGNLSEYLHVGAPVYFVVEDGLDYTTKVGQDVVCGGTGCPEDSVVGQISTAAKQANYTYIAHPTSAWIDDYFDWLRPGGDPPCCRVYNQAGNFCAATVVNASCATCPVHKTADSRPVSQDFMKFLPWYLKDNPGIKCAKGGHAAYGSAVNLKNNKKAVGATYFMTYHSIMKDNKDYITGLKEARKVAANMTNMLRLKTGGNSTKVFPYSVFYVFYEQYLTIVEDTIKNLSICIAAIFVVTFVLLGFDIISAFLVVLTITMIVIDILGFMALWDISINAVTLVNLVMAVGISVEFCAHITRAFAVSHQTTRVKRAKDAVAHMGSSVLSGITLTKLGGIIVLAFAKSQLFQVFYFRMYLAIVVYGATHGLIFLPVLLSYIGPPVNKVKLDFIESSEEGNVHEQRSHSNGRTNFAFTDIDIKCTNFKQLDNSHL</sequence>
<evidence type="ECO:0000313" key="19">
    <source>
        <dbReference type="EnsemblMetazoa" id="G34737.1:cds"/>
    </source>
</evidence>
<evidence type="ECO:0000256" key="8">
    <source>
        <dbReference type="ARBA" id="ARBA00023055"/>
    </source>
</evidence>
<dbReference type="Gene3D" id="1.20.1640.10">
    <property type="entry name" value="Multidrug efflux transporter AcrB transmembrane domain"/>
    <property type="match status" value="2"/>
</dbReference>
<dbReference type="EnsemblMetazoa" id="G34737.1">
    <property type="protein sequence ID" value="G34737.1:cds"/>
    <property type="gene ID" value="G34737"/>
</dbReference>
<comment type="subcellular location">
    <subcellularLocation>
        <location evidence="1">Endomembrane system</location>
        <topology evidence="1">Multi-pass membrane protein</topology>
    </subcellularLocation>
</comment>
<keyword evidence="12" id="KW-1207">Sterol metabolism</keyword>
<keyword evidence="9" id="KW-0443">Lipid metabolism</keyword>
<evidence type="ECO:0000256" key="4">
    <source>
        <dbReference type="ARBA" id="ARBA00022548"/>
    </source>
</evidence>
<feature type="transmembrane region" description="Helical" evidence="16">
    <location>
        <begin position="1162"/>
        <end position="1180"/>
    </location>
</feature>
<proteinExistence type="inferred from homology"/>
<dbReference type="GO" id="GO:0005319">
    <property type="term" value="F:lipid transporter activity"/>
    <property type="evidence" value="ECO:0007669"/>
    <property type="project" value="InterPro"/>
</dbReference>
<dbReference type="InterPro" id="IPR053956">
    <property type="entry name" value="NPC1_MLD"/>
</dbReference>
<keyword evidence="8" id="KW-0445">Lipid transport</keyword>
<feature type="chain" id="PRO_5036449051" description="SSD domain-containing protein" evidence="17">
    <location>
        <begin position="24"/>
        <end position="1315"/>
    </location>
</feature>
<dbReference type="GO" id="GO:0030301">
    <property type="term" value="P:cholesterol transport"/>
    <property type="evidence" value="ECO:0007669"/>
    <property type="project" value="UniProtKB-ARBA"/>
</dbReference>
<feature type="transmembrane region" description="Helical" evidence="16">
    <location>
        <begin position="770"/>
        <end position="795"/>
    </location>
</feature>
<feature type="transmembrane region" description="Helical" evidence="16">
    <location>
        <begin position="1137"/>
        <end position="1156"/>
    </location>
</feature>
<comment type="catalytic activity">
    <reaction evidence="15">
        <text>cholesterol(in) = cholesterol(out)</text>
        <dbReference type="Rhea" id="RHEA:39747"/>
        <dbReference type="ChEBI" id="CHEBI:16113"/>
    </reaction>
</comment>
<evidence type="ECO:0000256" key="17">
    <source>
        <dbReference type="SAM" id="SignalP"/>
    </source>
</evidence>
<keyword evidence="4" id="KW-0153">Cholesterol metabolism</keyword>
<dbReference type="GO" id="GO:0008203">
    <property type="term" value="P:cholesterol metabolic process"/>
    <property type="evidence" value="ECO:0007669"/>
    <property type="project" value="UniProtKB-KW"/>
</dbReference>
<evidence type="ECO:0000313" key="20">
    <source>
        <dbReference type="Proteomes" id="UP000005408"/>
    </source>
</evidence>
<dbReference type="Proteomes" id="UP000005408">
    <property type="component" value="Unassembled WGS sequence"/>
</dbReference>
<keyword evidence="13" id="KW-0325">Glycoprotein</keyword>
<evidence type="ECO:0000256" key="15">
    <source>
        <dbReference type="ARBA" id="ARBA00034049"/>
    </source>
</evidence>
<dbReference type="SUPFAM" id="SSF82866">
    <property type="entry name" value="Multidrug efflux transporter AcrB transmembrane domain"/>
    <property type="match status" value="2"/>
</dbReference>
<evidence type="ECO:0000256" key="14">
    <source>
        <dbReference type="ARBA" id="ARBA00023221"/>
    </source>
</evidence>
<keyword evidence="3" id="KW-0813">Transport</keyword>
<dbReference type="InterPro" id="IPR000731">
    <property type="entry name" value="SSD"/>
</dbReference>
<feature type="transmembrane region" description="Helical" evidence="16">
    <location>
        <begin position="1112"/>
        <end position="1130"/>
    </location>
</feature>
<dbReference type="GO" id="GO:0005886">
    <property type="term" value="C:plasma membrane"/>
    <property type="evidence" value="ECO:0007669"/>
    <property type="project" value="TreeGrafter"/>
</dbReference>
<evidence type="ECO:0000256" key="11">
    <source>
        <dbReference type="ARBA" id="ARBA00023157"/>
    </source>
</evidence>
<evidence type="ECO:0000256" key="5">
    <source>
        <dbReference type="ARBA" id="ARBA00022692"/>
    </source>
</evidence>
<dbReference type="PANTHER" id="PTHR45727">
    <property type="entry name" value="NPC INTRACELLULAR CHOLESTEROL TRANSPORTER 1"/>
    <property type="match status" value="1"/>
</dbReference>
<keyword evidence="6 17" id="KW-0732">Signal</keyword>
<evidence type="ECO:0000259" key="18">
    <source>
        <dbReference type="PROSITE" id="PS50156"/>
    </source>
</evidence>
<dbReference type="GO" id="GO:0015485">
    <property type="term" value="F:cholesterol binding"/>
    <property type="evidence" value="ECO:0007669"/>
    <property type="project" value="TreeGrafter"/>
</dbReference>
<dbReference type="GO" id="GO:0042632">
    <property type="term" value="P:cholesterol homeostasis"/>
    <property type="evidence" value="ECO:0007669"/>
    <property type="project" value="TreeGrafter"/>
</dbReference>
<feature type="transmembrane region" description="Helical" evidence="16">
    <location>
        <begin position="691"/>
        <end position="716"/>
    </location>
</feature>
<dbReference type="GO" id="GO:0030299">
    <property type="term" value="P:intestinal cholesterol absorption"/>
    <property type="evidence" value="ECO:0007669"/>
    <property type="project" value="TreeGrafter"/>
</dbReference>
<dbReference type="PANTHER" id="PTHR45727:SF2">
    <property type="entry name" value="NPC INTRACELLULAR CHOLESTEROL TRANSPORTER 1"/>
    <property type="match status" value="1"/>
</dbReference>
<dbReference type="NCBIfam" id="TIGR00917">
    <property type="entry name" value="2A060601"/>
    <property type="match status" value="1"/>
</dbReference>
<evidence type="ECO:0000256" key="10">
    <source>
        <dbReference type="ARBA" id="ARBA00023136"/>
    </source>
</evidence>
<evidence type="ECO:0000256" key="13">
    <source>
        <dbReference type="ARBA" id="ARBA00023180"/>
    </source>
</evidence>